<organism evidence="2 3">
    <name type="scientific">Sphingobacterium corticis</name>
    <dbReference type="NCBI Taxonomy" id="1812823"/>
    <lineage>
        <taxon>Bacteria</taxon>
        <taxon>Pseudomonadati</taxon>
        <taxon>Bacteroidota</taxon>
        <taxon>Sphingobacteriia</taxon>
        <taxon>Sphingobacteriales</taxon>
        <taxon>Sphingobacteriaceae</taxon>
        <taxon>Sphingobacterium</taxon>
    </lineage>
</organism>
<evidence type="ECO:0000313" key="2">
    <source>
        <dbReference type="EMBL" id="MFD2598656.1"/>
    </source>
</evidence>
<keyword evidence="3" id="KW-1185">Reference proteome</keyword>
<feature type="domain" description="DUF1543" evidence="1">
    <location>
        <begin position="15"/>
        <end position="65"/>
    </location>
</feature>
<reference evidence="3" key="1">
    <citation type="journal article" date="2019" name="Int. J. Syst. Evol. Microbiol.">
        <title>The Global Catalogue of Microorganisms (GCM) 10K type strain sequencing project: providing services to taxonomists for standard genome sequencing and annotation.</title>
        <authorList>
            <consortium name="The Broad Institute Genomics Platform"/>
            <consortium name="The Broad Institute Genome Sequencing Center for Infectious Disease"/>
            <person name="Wu L."/>
            <person name="Ma J."/>
        </authorList>
    </citation>
    <scope>NUCLEOTIDE SEQUENCE [LARGE SCALE GENOMIC DNA]</scope>
    <source>
        <strain evidence="3">KCTC 42248</strain>
    </source>
</reference>
<comment type="caution">
    <text evidence="2">The sequence shown here is derived from an EMBL/GenBank/DDBJ whole genome shotgun (WGS) entry which is preliminary data.</text>
</comment>
<dbReference type="Proteomes" id="UP001597393">
    <property type="component" value="Unassembled WGS sequence"/>
</dbReference>
<proteinExistence type="predicted"/>
<protein>
    <submittedName>
        <fullName evidence="2">DUF1543 domain-containing protein</fullName>
    </submittedName>
</protein>
<evidence type="ECO:0000313" key="3">
    <source>
        <dbReference type="Proteomes" id="UP001597393"/>
    </source>
</evidence>
<dbReference type="RefSeq" id="WP_380868733.1">
    <property type="nucleotide sequence ID" value="NZ_JBHUMA010000006.1"/>
</dbReference>
<name>A0ABW5NHQ1_9SPHI</name>
<dbReference type="EMBL" id="JBHUMA010000006">
    <property type="protein sequence ID" value="MFD2598656.1"/>
    <property type="molecule type" value="Genomic_DNA"/>
</dbReference>
<gene>
    <name evidence="2" type="ORF">ACFSQ3_06795</name>
</gene>
<dbReference type="Gene3D" id="3.10.20.10">
    <property type="match status" value="2"/>
</dbReference>
<evidence type="ECO:0000259" key="1">
    <source>
        <dbReference type="Pfam" id="PF07566"/>
    </source>
</evidence>
<dbReference type="Pfam" id="PF07566">
    <property type="entry name" value="DUF1543"/>
    <property type="match status" value="1"/>
</dbReference>
<dbReference type="InterPro" id="IPR011440">
    <property type="entry name" value="DUF1543"/>
</dbReference>
<accession>A0ABW5NHQ1</accession>
<sequence>MELFMVVLGGKPEGRHTEQHDVFFGIAETLKDLVPEMNRFWPELADRMHIDSWRKVSQVQNYHIAVVPKSKLKPETEESSSNKLFFVNLGGYKPEDMEEYHYKQLVVANSLAEATKIAKASTFWKHHNSSHIDDKYGIDVDDIYEIQDLLDAHFKSNYHLAIVRSEDDVADDKLEIGYLKISKLLSWD</sequence>